<gene>
    <name evidence="2" type="ORF">FK530_24905</name>
</gene>
<dbReference type="GO" id="GO:0016747">
    <property type="term" value="F:acyltransferase activity, transferring groups other than amino-acyl groups"/>
    <property type="evidence" value="ECO:0007669"/>
    <property type="project" value="InterPro"/>
</dbReference>
<dbReference type="OrthoDB" id="3533156at2"/>
<dbReference type="SUPFAM" id="SSF55729">
    <property type="entry name" value="Acyl-CoA N-acyltransferases (Nat)"/>
    <property type="match status" value="1"/>
</dbReference>
<dbReference type="PANTHER" id="PTHR43792">
    <property type="entry name" value="GNAT FAMILY, PUTATIVE (AFU_ORTHOLOGUE AFUA_3G00765)-RELATED-RELATED"/>
    <property type="match status" value="1"/>
</dbReference>
<organism evidence="2 3">
    <name type="scientific">Tsukamurella conjunctivitidis</name>
    <dbReference type="NCBI Taxonomy" id="2592068"/>
    <lineage>
        <taxon>Bacteria</taxon>
        <taxon>Bacillati</taxon>
        <taxon>Actinomycetota</taxon>
        <taxon>Actinomycetes</taxon>
        <taxon>Mycobacteriales</taxon>
        <taxon>Tsukamurellaceae</taxon>
        <taxon>Tsukamurella</taxon>
    </lineage>
</organism>
<dbReference type="AlphaFoldDB" id="A0A5C5RF57"/>
<evidence type="ECO:0000313" key="3">
    <source>
        <dbReference type="Proteomes" id="UP000319375"/>
    </source>
</evidence>
<dbReference type="InterPro" id="IPR000182">
    <property type="entry name" value="GNAT_dom"/>
</dbReference>
<dbReference type="PANTHER" id="PTHR43792:SF1">
    <property type="entry name" value="N-ACETYLTRANSFERASE DOMAIN-CONTAINING PROTEIN"/>
    <property type="match status" value="1"/>
</dbReference>
<evidence type="ECO:0000259" key="1">
    <source>
        <dbReference type="PROSITE" id="PS51186"/>
    </source>
</evidence>
<keyword evidence="2" id="KW-0808">Transferase</keyword>
<dbReference type="InterPro" id="IPR016181">
    <property type="entry name" value="Acyl_CoA_acyltransferase"/>
</dbReference>
<dbReference type="EMBL" id="VIGX01000174">
    <property type="protein sequence ID" value="TWS21749.1"/>
    <property type="molecule type" value="Genomic_DNA"/>
</dbReference>
<dbReference type="Pfam" id="PF13302">
    <property type="entry name" value="Acetyltransf_3"/>
    <property type="match status" value="1"/>
</dbReference>
<dbReference type="Gene3D" id="3.40.630.30">
    <property type="match status" value="1"/>
</dbReference>
<protein>
    <submittedName>
        <fullName evidence="2">GNAT family N-acetyltransferase</fullName>
    </submittedName>
</protein>
<comment type="caution">
    <text evidence="2">The sequence shown here is derived from an EMBL/GenBank/DDBJ whole genome shotgun (WGS) entry which is preliminary data.</text>
</comment>
<name>A0A5C5RF57_9ACTN</name>
<evidence type="ECO:0000313" key="2">
    <source>
        <dbReference type="EMBL" id="TWS21749.1"/>
    </source>
</evidence>
<reference evidence="2 3" key="1">
    <citation type="submission" date="2019-06" db="EMBL/GenBank/DDBJ databases">
        <title>Tsukamurella conjunctivitidis sp. nov., Tsukamurella assacharolytica sp. nov. and Tsukamurella sputae sp. nov. isolated from patients with conjunctivitis, bacteraemia (lymphoma) and respiratory infection (sputum) in Hong Kong.</title>
        <authorList>
            <person name="Teng J.L.L."/>
            <person name="Lee H.H."/>
            <person name="Fong J.Y.H."/>
            <person name="Fok K.M.N."/>
            <person name="Lau S.K.P."/>
            <person name="Woo P.C.Y."/>
        </authorList>
    </citation>
    <scope>NUCLEOTIDE SEQUENCE [LARGE SCALE GENOMIC DNA]</scope>
    <source>
        <strain evidence="2 3">HKU72</strain>
    </source>
</reference>
<sequence length="179" mass="19731">MNTAEASRRDPGRVILRTPRLELREMTRSDLPALRAILQDPVTMAAYEGAFDDAMVEEWLERMLTRYRDDGFGLWAVTLREESGGEAVGGSVHEGGAQGMIGQCGLSIQHILGEDVIEVGYLFNRALWHRGLATEAAAACRDLAFTTLGVDRVHAQVRDTNIASMNVAIRLGMTVRGRF</sequence>
<dbReference type="PROSITE" id="PS51186">
    <property type="entry name" value="GNAT"/>
    <property type="match status" value="1"/>
</dbReference>
<feature type="domain" description="N-acetyltransferase" evidence="1">
    <location>
        <begin position="21"/>
        <end position="179"/>
    </location>
</feature>
<dbReference type="Proteomes" id="UP000319375">
    <property type="component" value="Unassembled WGS sequence"/>
</dbReference>
<dbReference type="InterPro" id="IPR051531">
    <property type="entry name" value="N-acetyltransferase"/>
</dbReference>
<proteinExistence type="predicted"/>
<feature type="non-terminal residue" evidence="2">
    <location>
        <position position="179"/>
    </location>
</feature>
<dbReference type="RefSeq" id="WP_146489479.1">
    <property type="nucleotide sequence ID" value="NZ_VIGX01000174.1"/>
</dbReference>
<accession>A0A5C5RF57</accession>
<keyword evidence="3" id="KW-1185">Reference proteome</keyword>